<proteinExistence type="predicted"/>
<feature type="chain" id="PRO_5020279735" evidence="1">
    <location>
        <begin position="18"/>
        <end position="89"/>
    </location>
</feature>
<accession>A0A4R7Q7Y2</accession>
<comment type="caution">
    <text evidence="2">The sequence shown here is derived from an EMBL/GenBank/DDBJ whole genome shotgun (WGS) entry which is preliminary data.</text>
</comment>
<keyword evidence="3" id="KW-1185">Reference proteome</keyword>
<organism evidence="2 3">
    <name type="scientific">Gelidibacter sediminis</name>
    <dbReference type="NCBI Taxonomy" id="1608710"/>
    <lineage>
        <taxon>Bacteria</taxon>
        <taxon>Pseudomonadati</taxon>
        <taxon>Bacteroidota</taxon>
        <taxon>Flavobacteriia</taxon>
        <taxon>Flavobacteriales</taxon>
        <taxon>Flavobacteriaceae</taxon>
        <taxon>Gelidibacter</taxon>
    </lineage>
</organism>
<name>A0A4R7Q7Y2_9FLAO</name>
<dbReference type="AlphaFoldDB" id="A0A4R7Q7Y2"/>
<sequence>MKNLVLLIAFVTFPVLTFGQDAKNAPENQAHEAASKVFPTITTLENQVAIGTFTKNDVNYLSYRKSIELISIKAYRKSLQIKVKEVKNC</sequence>
<gene>
    <name evidence="2" type="ORF">BXY82_1175</name>
</gene>
<reference evidence="2 3" key="1">
    <citation type="submission" date="2019-03" db="EMBL/GenBank/DDBJ databases">
        <title>Genomic Encyclopedia of Archaeal and Bacterial Type Strains, Phase II (KMG-II): from individual species to whole genera.</title>
        <authorList>
            <person name="Goeker M."/>
        </authorList>
    </citation>
    <scope>NUCLEOTIDE SEQUENCE [LARGE SCALE GENOMIC DNA]</scope>
    <source>
        <strain evidence="2 3">DSM 28135</strain>
    </source>
</reference>
<dbReference type="EMBL" id="SOBW01000007">
    <property type="protein sequence ID" value="TDU43757.1"/>
    <property type="molecule type" value="Genomic_DNA"/>
</dbReference>
<feature type="signal peptide" evidence="1">
    <location>
        <begin position="1"/>
        <end position="17"/>
    </location>
</feature>
<evidence type="ECO:0000256" key="1">
    <source>
        <dbReference type="SAM" id="SignalP"/>
    </source>
</evidence>
<evidence type="ECO:0000313" key="3">
    <source>
        <dbReference type="Proteomes" id="UP000294689"/>
    </source>
</evidence>
<dbReference type="Proteomes" id="UP000294689">
    <property type="component" value="Unassembled WGS sequence"/>
</dbReference>
<dbReference type="OrthoDB" id="1134977at2"/>
<dbReference type="RefSeq" id="WP_133757193.1">
    <property type="nucleotide sequence ID" value="NZ_SOBW01000007.1"/>
</dbReference>
<protein>
    <submittedName>
        <fullName evidence="2">Uncharacterized protein</fullName>
    </submittedName>
</protein>
<evidence type="ECO:0000313" key="2">
    <source>
        <dbReference type="EMBL" id="TDU43757.1"/>
    </source>
</evidence>
<keyword evidence="1" id="KW-0732">Signal</keyword>